<dbReference type="Proteomes" id="UP001172386">
    <property type="component" value="Unassembled WGS sequence"/>
</dbReference>
<keyword evidence="2" id="KW-1185">Reference proteome</keyword>
<evidence type="ECO:0000313" key="1">
    <source>
        <dbReference type="EMBL" id="KAJ9653675.1"/>
    </source>
</evidence>
<name>A0ACC3A0X2_9EURO</name>
<gene>
    <name evidence="1" type="ORF">H2198_007186</name>
</gene>
<protein>
    <submittedName>
        <fullName evidence="1">Uncharacterized protein</fullName>
    </submittedName>
</protein>
<feature type="non-terminal residue" evidence="1">
    <location>
        <position position="577"/>
    </location>
</feature>
<reference evidence="1" key="1">
    <citation type="submission" date="2022-10" db="EMBL/GenBank/DDBJ databases">
        <title>Culturing micro-colonial fungi from biological soil crusts in the Mojave desert and describing Neophaeococcomyces mojavensis, and introducing the new genera and species Taxawa tesnikishii.</title>
        <authorList>
            <person name="Kurbessoian T."/>
            <person name="Stajich J.E."/>
        </authorList>
    </citation>
    <scope>NUCLEOTIDE SEQUENCE</scope>
    <source>
        <strain evidence="1">JES_112</strain>
    </source>
</reference>
<evidence type="ECO:0000313" key="2">
    <source>
        <dbReference type="Proteomes" id="UP001172386"/>
    </source>
</evidence>
<organism evidence="1 2">
    <name type="scientific">Neophaeococcomyces mojaviensis</name>
    <dbReference type="NCBI Taxonomy" id="3383035"/>
    <lineage>
        <taxon>Eukaryota</taxon>
        <taxon>Fungi</taxon>
        <taxon>Dikarya</taxon>
        <taxon>Ascomycota</taxon>
        <taxon>Pezizomycotina</taxon>
        <taxon>Eurotiomycetes</taxon>
        <taxon>Chaetothyriomycetidae</taxon>
        <taxon>Chaetothyriales</taxon>
        <taxon>Chaetothyriales incertae sedis</taxon>
        <taxon>Neophaeococcomyces</taxon>
    </lineage>
</organism>
<comment type="caution">
    <text evidence="1">The sequence shown here is derived from an EMBL/GenBank/DDBJ whole genome shotgun (WGS) entry which is preliminary data.</text>
</comment>
<proteinExistence type="predicted"/>
<sequence>MRRSTDAKDDIGRGFKRRRVTVAESATTPSRTESVQEHHKQGGESHGGTSVNDNAMLWQGDNYLVHNHYHSPTFQQDKPHILLESLTFDRMDTRLRNVATALPNTCQWFFDHEQFRAWIDTRRTQEHHGFLWIKGKPGSGKSTIMKETLTWATEKWSSSQIVLSYFFNARSPHQLEKSSLGLYRSLLHQLLCALPSSRTLFESAFASKVRDDKVEEWTQTELQNFLIELVTTLQLPFLNIFIDALDEGSDDDVRQMLKFLEHLTRHATAAGRLLRICLSSRYYPYISIEKGLSFNLEDQVGHGQDIETYIRNELTGGHSPQMRDLRYEIRHRSAGVFLWVILIVPMLNKAYDQGKSSLVMLRKLQEIPLDLYDVFAQVFSKDLENLNECIILLEWVLYSMQPLSLTELYCAVQYTCSNTDTNEDTAITPDAYPLARYTAKFWWQHFQLSHSAGSSRLLDLAMKLLTGDRTNLLTWVQLYRIESDDSNPNLELVVDDIASPLYYAALMDISELVLNMSLLGIDVNAQGGEYGNALQAGSWMGHEKVVQILLDKGADVNAQGGKYGNALQAGSWMGHEK</sequence>
<accession>A0ACC3A0X2</accession>
<dbReference type="EMBL" id="JAPDRQ010000145">
    <property type="protein sequence ID" value="KAJ9653675.1"/>
    <property type="molecule type" value="Genomic_DNA"/>
</dbReference>